<dbReference type="SUPFAM" id="SSF56436">
    <property type="entry name" value="C-type lectin-like"/>
    <property type="match status" value="1"/>
</dbReference>
<accession>E3N8L1</accession>
<proteinExistence type="predicted"/>
<organism evidence="2">
    <name type="scientific">Caenorhabditis remanei</name>
    <name type="common">Caenorhabditis vulgaris</name>
    <dbReference type="NCBI Taxonomy" id="31234"/>
    <lineage>
        <taxon>Eukaryota</taxon>
        <taxon>Metazoa</taxon>
        <taxon>Ecdysozoa</taxon>
        <taxon>Nematoda</taxon>
        <taxon>Chromadorea</taxon>
        <taxon>Rhabditida</taxon>
        <taxon>Rhabditina</taxon>
        <taxon>Rhabditomorpha</taxon>
        <taxon>Rhabditoidea</taxon>
        <taxon>Rhabditidae</taxon>
        <taxon>Peloderinae</taxon>
        <taxon>Caenorhabditis</taxon>
    </lineage>
</organism>
<gene>
    <name evidence="1" type="ORF">CRE_18183</name>
</gene>
<dbReference type="InParanoid" id="E3N8L1"/>
<keyword evidence="2" id="KW-1185">Reference proteome</keyword>
<dbReference type="Proteomes" id="UP000008281">
    <property type="component" value="Unassembled WGS sequence"/>
</dbReference>
<dbReference type="EMBL" id="DS268557">
    <property type="protein sequence ID" value="EFO89521.1"/>
    <property type="molecule type" value="Genomic_DNA"/>
</dbReference>
<dbReference type="InterPro" id="IPR016187">
    <property type="entry name" value="CTDL_fold"/>
</dbReference>
<dbReference type="eggNOG" id="KOG4297">
    <property type="taxonomic scope" value="Eukaryota"/>
</dbReference>
<dbReference type="InterPro" id="IPR016186">
    <property type="entry name" value="C-type_lectin-like/link_sf"/>
</dbReference>
<dbReference type="CDD" id="cd00037">
    <property type="entry name" value="CLECT"/>
    <property type="match status" value="1"/>
</dbReference>
<protein>
    <recommendedName>
        <fullName evidence="3">C-type lectin domain-containing protein</fullName>
    </recommendedName>
</protein>
<evidence type="ECO:0000313" key="1">
    <source>
        <dbReference type="EMBL" id="EFO89521.1"/>
    </source>
</evidence>
<evidence type="ECO:0000313" key="2">
    <source>
        <dbReference type="Proteomes" id="UP000008281"/>
    </source>
</evidence>
<name>E3N8L1_CAERE</name>
<sequence>MKPFEPPKWVNITEAKGFCENMGYKVTGVATVEESKWIWKKVKVLLPGKRYHSFYIDGVRTKNCSLTRCNKFEFSDGYTVIDDAVLSSTNADLSISYNGIPENCLGVVDMGTAQTINDVRCDSTNKNVGVVCGYKLY</sequence>
<dbReference type="PANTHER" id="PTHR47629">
    <property type="entry name" value="C-TYPE LECTIN-RELATED"/>
    <property type="match status" value="1"/>
</dbReference>
<dbReference type="HOGENOM" id="CLU_1867001_0_0_1"/>
<reference evidence="1" key="1">
    <citation type="submission" date="2007-07" db="EMBL/GenBank/DDBJ databases">
        <title>PCAP assembly of the Caenorhabditis remanei genome.</title>
        <authorList>
            <consortium name="The Caenorhabditis remanei Sequencing Consortium"/>
            <person name="Wilson R.K."/>
        </authorList>
    </citation>
    <scope>NUCLEOTIDE SEQUENCE [LARGE SCALE GENOMIC DNA]</scope>
    <source>
        <strain evidence="1">PB4641</strain>
    </source>
</reference>
<dbReference type="OrthoDB" id="5841182at2759"/>
<dbReference type="STRING" id="31234.E3N8L1"/>
<dbReference type="AlphaFoldDB" id="E3N8L1"/>
<dbReference type="PANTHER" id="PTHR47629:SF5">
    <property type="entry name" value="C-TYPE LECTIN-RELATED"/>
    <property type="match status" value="1"/>
</dbReference>
<dbReference type="Gene3D" id="3.10.100.10">
    <property type="entry name" value="Mannose-Binding Protein A, subunit A"/>
    <property type="match status" value="1"/>
</dbReference>
<evidence type="ECO:0008006" key="3">
    <source>
        <dbReference type="Google" id="ProtNLM"/>
    </source>
</evidence>